<dbReference type="AlphaFoldDB" id="Q6MBJ6"/>
<dbReference type="KEGG" id="pcu:PC_RS06395"/>
<organism evidence="1 2">
    <name type="scientific">Protochlamydia amoebophila (strain UWE25)</name>
    <dbReference type="NCBI Taxonomy" id="264201"/>
    <lineage>
        <taxon>Bacteria</taxon>
        <taxon>Pseudomonadati</taxon>
        <taxon>Chlamydiota</taxon>
        <taxon>Chlamydiia</taxon>
        <taxon>Parachlamydiales</taxon>
        <taxon>Parachlamydiaceae</taxon>
        <taxon>Candidatus Protochlamydia</taxon>
    </lineage>
</organism>
<proteinExistence type="predicted"/>
<gene>
    <name evidence="1" type="ORF">PC_RS06395</name>
</gene>
<keyword evidence="2" id="KW-1185">Reference proteome</keyword>
<dbReference type="RefSeq" id="WP_011175878.1">
    <property type="nucleotide sequence ID" value="NC_005861.2"/>
</dbReference>
<dbReference type="eggNOG" id="COG1451">
    <property type="taxonomic scope" value="Bacteria"/>
</dbReference>
<dbReference type="Proteomes" id="UP000000529">
    <property type="component" value="Chromosome"/>
</dbReference>
<dbReference type="STRING" id="264201.pc1329"/>
<dbReference type="OrthoDB" id="9796628at2"/>
<reference evidence="1 2" key="1">
    <citation type="journal article" date="2004" name="Science">
        <title>Illuminating the evolutionary history of chlamydiae.</title>
        <authorList>
            <person name="Horn M."/>
            <person name="Collingro A."/>
            <person name="Schmitz-Esser S."/>
            <person name="Beier C.L."/>
            <person name="Purkhold U."/>
            <person name="Fartmann B."/>
            <person name="Brandt P."/>
            <person name="Nyakatura G.J."/>
            <person name="Droege M."/>
            <person name="Frishman D."/>
            <person name="Rattei T."/>
            <person name="Mewes H."/>
            <person name="Wagner M."/>
        </authorList>
    </citation>
    <scope>NUCLEOTIDE SEQUENCE [LARGE SCALE GENOMIC DNA]</scope>
    <source>
        <strain evidence="1 2">UWE25</strain>
    </source>
</reference>
<accession>Q6MBJ6</accession>
<dbReference type="HOGENOM" id="CLU_073040_0_0_0"/>
<name>Q6MBJ6_PARUW</name>
<dbReference type="EMBL" id="BX908798">
    <property type="protein sequence ID" value="CAF24053.1"/>
    <property type="molecule type" value="Genomic_DNA"/>
</dbReference>
<evidence type="ECO:0000313" key="1">
    <source>
        <dbReference type="EMBL" id="CAF24053.1"/>
    </source>
</evidence>
<sequence>MINDSQLTQTFQQKLENSAGMKLQLKINDNRSTMLSVKWEPDCAKVSLHRMFLQAPLNVMQALGCYLKGEHKKIAPSIKAYIEDNLQKLDYSHELDLSKLQVKGSVHDLKSIYAQLNEEYFNNALELHITWFGKSKKKKHRPNRITFGLFHDPLKLIKINRMLDSNYFPYYFVSFVVYHEMLHYVCPTYVDEKGQKHIHSKAFKEKEKQFKHYKMAQQWIKDNQNYLFNSSYSCI</sequence>
<protein>
    <recommendedName>
        <fullName evidence="3">SprT-like domain-containing protein</fullName>
    </recommendedName>
</protein>
<evidence type="ECO:0000313" key="2">
    <source>
        <dbReference type="Proteomes" id="UP000000529"/>
    </source>
</evidence>
<evidence type="ECO:0008006" key="3">
    <source>
        <dbReference type="Google" id="ProtNLM"/>
    </source>
</evidence>